<organism evidence="3 4">
    <name type="scientific">Flavobacterium soyae</name>
    <dbReference type="NCBI Taxonomy" id="2903098"/>
    <lineage>
        <taxon>Bacteria</taxon>
        <taxon>Pseudomonadati</taxon>
        <taxon>Bacteroidota</taxon>
        <taxon>Flavobacteriia</taxon>
        <taxon>Flavobacteriales</taxon>
        <taxon>Flavobacteriaceae</taxon>
        <taxon>Flavobacterium</taxon>
    </lineage>
</organism>
<accession>A0ABZ2UMT8</accession>
<evidence type="ECO:0000313" key="3">
    <source>
        <dbReference type="EMBL" id="WYZ20944.1"/>
    </source>
</evidence>
<dbReference type="CDD" id="cd16142">
    <property type="entry name" value="ARS_like"/>
    <property type="match status" value="1"/>
</dbReference>
<evidence type="ECO:0000259" key="2">
    <source>
        <dbReference type="Pfam" id="PF00884"/>
    </source>
</evidence>
<keyword evidence="1" id="KW-0732">Signal</keyword>
<dbReference type="Gene3D" id="3.40.720.10">
    <property type="entry name" value="Alkaline Phosphatase, subunit A"/>
    <property type="match status" value="1"/>
</dbReference>
<feature type="domain" description="Sulfatase N-terminal" evidence="2">
    <location>
        <begin position="31"/>
        <end position="373"/>
    </location>
</feature>
<dbReference type="Gene3D" id="3.30.1120.10">
    <property type="match status" value="1"/>
</dbReference>
<evidence type="ECO:0000256" key="1">
    <source>
        <dbReference type="SAM" id="SignalP"/>
    </source>
</evidence>
<dbReference type="SUPFAM" id="SSF53649">
    <property type="entry name" value="Alkaline phosphatase-like"/>
    <property type="match status" value="1"/>
</dbReference>
<feature type="chain" id="PRO_5046842885" evidence="1">
    <location>
        <begin position="26"/>
        <end position="556"/>
    </location>
</feature>
<evidence type="ECO:0000313" key="4">
    <source>
        <dbReference type="Proteomes" id="UP001623852"/>
    </source>
</evidence>
<dbReference type="InterPro" id="IPR052701">
    <property type="entry name" value="GAG_Ulvan_Degrading_Sulfatases"/>
</dbReference>
<dbReference type="PANTHER" id="PTHR43751">
    <property type="entry name" value="SULFATASE"/>
    <property type="match status" value="1"/>
</dbReference>
<sequence length="556" mass="62475">MKQSKFRNAIVLFTLVCFTIVQVTAQNKKVNILVLWGDDIGTTNISAYSDGLMGYTTPNLDRLANEGLRFLHYYGEQSCTAGRAAFLTGQHGLRTGLTKVGFPGAPMGMSQLDPSIGGILKSLGYATGQFGKNHVGDRNENLPTVNGFDEFFGNLYHLNAEEEPELPDYPKDPEYLKKFGPRGVLKCTATSTDDATVDPRFGKVGKQKIEDTGALTKKRMETVDDETSAAAIDFIKRQNAAGKPFFCWFNATRMHLRTHVRAEHRGRYTHGDSEYIDGMIEHDETIGSILKALDDLGIADNTIVVYSTDNGPHMNTWPDGAMTPFRSEKNTNWEGAFRVPCIVRWPGVIKPGTVTTELMSHNDWIPTFASIAGEPDITNKLLKGYTANGKTYKIHLDGFDQSNFLRGKTQKSARDKFFYTDDDGLLVGLREGDYKYVFAEQRLGGTMGVWAEPFTKLRLQKIFNLYQDPFERADITSNTFWDYQLNHVQLMYGAIQDVVAFAETFKEYPPRSIPPSFSAYTIMEEAMKDIKAQKYIEKNVMPKLKEEEAADSKKKK</sequence>
<dbReference type="Pfam" id="PF00884">
    <property type="entry name" value="Sulfatase"/>
    <property type="match status" value="1"/>
</dbReference>
<protein>
    <submittedName>
        <fullName evidence="3">Arylsulfatase</fullName>
    </submittedName>
</protein>
<dbReference type="EMBL" id="CP150845">
    <property type="protein sequence ID" value="WYZ20944.1"/>
    <property type="molecule type" value="Genomic_DNA"/>
</dbReference>
<dbReference type="RefSeq" id="WP_232677791.1">
    <property type="nucleotide sequence ID" value="NZ_CP150845.1"/>
</dbReference>
<dbReference type="InterPro" id="IPR000917">
    <property type="entry name" value="Sulfatase_N"/>
</dbReference>
<keyword evidence="4" id="KW-1185">Reference proteome</keyword>
<proteinExistence type="predicted"/>
<reference evidence="3 4" key="1">
    <citation type="submission" date="2024-03" db="EMBL/GenBank/DDBJ databases">
        <title>Flavobacterium soyae.</title>
        <authorList>
            <person name="Zheng W."/>
        </authorList>
    </citation>
    <scope>NUCLEOTIDE SEQUENCE [LARGE SCALE GENOMIC DNA]</scope>
    <source>
        <strain evidence="3 4">55</strain>
    </source>
</reference>
<dbReference type="Proteomes" id="UP001623852">
    <property type="component" value="Chromosome"/>
</dbReference>
<dbReference type="PANTHER" id="PTHR43751:SF2">
    <property type="entry name" value="SULFATASE N-TERMINAL DOMAIN-CONTAINING PROTEIN"/>
    <property type="match status" value="1"/>
</dbReference>
<name>A0ABZ2UMT8_9FLAO</name>
<feature type="signal peptide" evidence="1">
    <location>
        <begin position="1"/>
        <end position="25"/>
    </location>
</feature>
<gene>
    <name evidence="3" type="ORF">AABD74_05640</name>
</gene>
<dbReference type="InterPro" id="IPR017850">
    <property type="entry name" value="Alkaline_phosphatase_core_sf"/>
</dbReference>